<dbReference type="Gene3D" id="3.30.379.10">
    <property type="entry name" value="Chitobiase/beta-hexosaminidase domain 2-like"/>
    <property type="match status" value="1"/>
</dbReference>
<dbReference type="Pfam" id="PF12971">
    <property type="entry name" value="NAGLU_N"/>
    <property type="match status" value="1"/>
</dbReference>
<dbReference type="eggNOG" id="KOG1558">
    <property type="taxonomic scope" value="Eukaryota"/>
</dbReference>
<dbReference type="PANTHER" id="PTHR46622">
    <property type="entry name" value="DNA-DEPENDENT METALLOPROTEASE WSS1"/>
    <property type="match status" value="1"/>
</dbReference>
<dbReference type="GO" id="GO:0008237">
    <property type="term" value="F:metallopeptidase activity"/>
    <property type="evidence" value="ECO:0007669"/>
    <property type="project" value="TreeGrafter"/>
</dbReference>
<dbReference type="InterPro" id="IPR029018">
    <property type="entry name" value="Hex-like_dom2"/>
</dbReference>
<reference evidence="4" key="1">
    <citation type="submission" date="2013-01" db="EMBL/GenBank/DDBJ databases">
        <title>Draft Genome Sequence of a Mulberry Tree, Morus notabilis C.K. Schneid.</title>
        <authorList>
            <person name="He N."/>
            <person name="Zhao S."/>
        </authorList>
    </citation>
    <scope>NUCLEOTIDE SEQUENCE</scope>
</reference>
<dbReference type="GO" id="GO:0005634">
    <property type="term" value="C:nucleus"/>
    <property type="evidence" value="ECO:0007669"/>
    <property type="project" value="TreeGrafter"/>
</dbReference>
<keyword evidence="4" id="KW-1185">Reference proteome</keyword>
<dbReference type="PROSITE" id="PS51397">
    <property type="entry name" value="WLM"/>
    <property type="match status" value="1"/>
</dbReference>
<dbReference type="Pfam" id="PF08325">
    <property type="entry name" value="WLM"/>
    <property type="match status" value="1"/>
</dbReference>
<protein>
    <recommendedName>
        <fullName evidence="2">WLM domain-containing protein</fullName>
    </recommendedName>
</protein>
<proteinExistence type="predicted"/>
<organism evidence="3 4">
    <name type="scientific">Morus notabilis</name>
    <dbReference type="NCBI Taxonomy" id="981085"/>
    <lineage>
        <taxon>Eukaryota</taxon>
        <taxon>Viridiplantae</taxon>
        <taxon>Streptophyta</taxon>
        <taxon>Embryophyta</taxon>
        <taxon>Tracheophyta</taxon>
        <taxon>Spermatophyta</taxon>
        <taxon>Magnoliopsida</taxon>
        <taxon>eudicotyledons</taxon>
        <taxon>Gunneridae</taxon>
        <taxon>Pentapetalae</taxon>
        <taxon>rosids</taxon>
        <taxon>fabids</taxon>
        <taxon>Rosales</taxon>
        <taxon>Moraceae</taxon>
        <taxon>Moreae</taxon>
        <taxon>Morus</taxon>
    </lineage>
</organism>
<dbReference type="InterPro" id="IPR013536">
    <property type="entry name" value="WLM_dom"/>
</dbReference>
<name>W9R235_9ROSA</name>
<dbReference type="AlphaFoldDB" id="W9R235"/>
<accession>W9R235</accession>
<evidence type="ECO:0000256" key="1">
    <source>
        <dbReference type="ARBA" id="ARBA00022801"/>
    </source>
</evidence>
<sequence>MEVLVRMRPPRKDKDEEEMIVLKISNDCLTINEKTLKSTQLQIEATHVRSLRRCMNLGDLNKVWEIKALKKPGEEEAEKILERIAKHVQPIMRNHKWRVKLLSEFCPNNPSLLGLNVGGGVQVKLRLWRPNRDWDFFPFDQILDTMLHELCHNVHAPHNASFYNLWDELRKDVCHGHSCFILANYNLSSKHGPEIMIKGTTGVELASGLHWYLKYWCGAHISWDKTAGAQIASIPNPGSLPLVKDEGVMIQRPVLWNYYQNVVQAVEPTRGGENSRKLSCTKPKHKKREFLKLFLIVLTAYTFEDDVHIELRG</sequence>
<evidence type="ECO:0000259" key="2">
    <source>
        <dbReference type="PROSITE" id="PS51397"/>
    </source>
</evidence>
<dbReference type="STRING" id="981085.W9R235"/>
<dbReference type="InterPro" id="IPR053000">
    <property type="entry name" value="WSS1-like_metalloprotease"/>
</dbReference>
<feature type="domain" description="WLM" evidence="2">
    <location>
        <begin position="54"/>
        <end position="288"/>
    </location>
</feature>
<dbReference type="EMBL" id="KE344061">
    <property type="protein sequence ID" value="EXB52083.1"/>
    <property type="molecule type" value="Genomic_DNA"/>
</dbReference>
<evidence type="ECO:0000313" key="4">
    <source>
        <dbReference type="Proteomes" id="UP000030645"/>
    </source>
</evidence>
<evidence type="ECO:0000313" key="3">
    <source>
        <dbReference type="EMBL" id="EXB52083.1"/>
    </source>
</evidence>
<dbReference type="InterPro" id="IPR024240">
    <property type="entry name" value="NAGLU_N"/>
</dbReference>
<dbReference type="GO" id="GO:0006281">
    <property type="term" value="P:DNA repair"/>
    <property type="evidence" value="ECO:0007669"/>
    <property type="project" value="TreeGrafter"/>
</dbReference>
<keyword evidence="1" id="KW-0378">Hydrolase</keyword>
<gene>
    <name evidence="3" type="ORF">L484_024633</name>
</gene>
<dbReference type="Proteomes" id="UP000030645">
    <property type="component" value="Unassembled WGS sequence"/>
</dbReference>
<dbReference type="PANTHER" id="PTHR46622:SF3">
    <property type="entry name" value="ZINC ION BINDING PROTEIN"/>
    <property type="match status" value="1"/>
</dbReference>